<evidence type="ECO:0000313" key="4">
    <source>
        <dbReference type="Proteomes" id="UP000054653"/>
    </source>
</evidence>
<evidence type="ECO:0000256" key="2">
    <source>
        <dbReference type="SAM" id="SignalP"/>
    </source>
</evidence>
<keyword evidence="1" id="KW-1133">Transmembrane helix</keyword>
<evidence type="ECO:0000313" key="3">
    <source>
        <dbReference type="EMBL" id="KRY57388.1"/>
    </source>
</evidence>
<feature type="chain" id="PRO_5006876475" description="Transmembrane protein" evidence="2">
    <location>
        <begin position="20"/>
        <end position="117"/>
    </location>
</feature>
<keyword evidence="2" id="KW-0732">Signal</keyword>
<evidence type="ECO:0000256" key="1">
    <source>
        <dbReference type="SAM" id="Phobius"/>
    </source>
</evidence>
<protein>
    <recommendedName>
        <fullName evidence="5">Transmembrane protein</fullName>
    </recommendedName>
</protein>
<organism evidence="3 4">
    <name type="scientific">Trichinella britovi</name>
    <name type="common">Parasitic roundworm</name>
    <dbReference type="NCBI Taxonomy" id="45882"/>
    <lineage>
        <taxon>Eukaryota</taxon>
        <taxon>Metazoa</taxon>
        <taxon>Ecdysozoa</taxon>
        <taxon>Nematoda</taxon>
        <taxon>Enoplea</taxon>
        <taxon>Dorylaimia</taxon>
        <taxon>Trichinellida</taxon>
        <taxon>Trichinellidae</taxon>
        <taxon>Trichinella</taxon>
    </lineage>
</organism>
<accession>A0A0V1D7A8</accession>
<feature type="transmembrane region" description="Helical" evidence="1">
    <location>
        <begin position="96"/>
        <end position="114"/>
    </location>
</feature>
<feature type="signal peptide" evidence="2">
    <location>
        <begin position="1"/>
        <end position="19"/>
    </location>
</feature>
<gene>
    <name evidence="3" type="ORF">T03_2725</name>
</gene>
<keyword evidence="1" id="KW-0812">Transmembrane</keyword>
<dbReference type="AlphaFoldDB" id="A0A0V1D7A8"/>
<name>A0A0V1D7A8_TRIBR</name>
<sequence>MVALAIAQLILLIRLRSTGLNCISFEMRFGHLFLILDSHTFISQSKNAALLWILPFSNKTFSENIAILIFHVILVGFCTIALHPSWLLNAALCYALAYRGALYALHVLINVAWLRNE</sequence>
<comment type="caution">
    <text evidence="3">The sequence shown here is derived from an EMBL/GenBank/DDBJ whole genome shotgun (WGS) entry which is preliminary data.</text>
</comment>
<keyword evidence="4" id="KW-1185">Reference proteome</keyword>
<dbReference type="Proteomes" id="UP000054653">
    <property type="component" value="Unassembled WGS sequence"/>
</dbReference>
<keyword evidence="1" id="KW-0472">Membrane</keyword>
<dbReference type="EMBL" id="JYDI01000032">
    <property type="protein sequence ID" value="KRY57388.1"/>
    <property type="molecule type" value="Genomic_DNA"/>
</dbReference>
<feature type="transmembrane region" description="Helical" evidence="1">
    <location>
        <begin position="65"/>
        <end position="84"/>
    </location>
</feature>
<proteinExistence type="predicted"/>
<evidence type="ECO:0008006" key="5">
    <source>
        <dbReference type="Google" id="ProtNLM"/>
    </source>
</evidence>
<reference evidence="3 4" key="1">
    <citation type="submission" date="2015-01" db="EMBL/GenBank/DDBJ databases">
        <title>Evolution of Trichinella species and genotypes.</title>
        <authorList>
            <person name="Korhonen P.K."/>
            <person name="Edoardo P."/>
            <person name="Giuseppe L.R."/>
            <person name="Gasser R.B."/>
        </authorList>
    </citation>
    <scope>NUCLEOTIDE SEQUENCE [LARGE SCALE GENOMIC DNA]</scope>
    <source>
        <strain evidence="3">ISS120</strain>
    </source>
</reference>